<dbReference type="GO" id="GO:0009507">
    <property type="term" value="C:chloroplast"/>
    <property type="evidence" value="ECO:0007669"/>
    <property type="project" value="TreeGrafter"/>
</dbReference>
<evidence type="ECO:0000256" key="2">
    <source>
        <dbReference type="PROSITE-ProRule" id="PRU00626"/>
    </source>
</evidence>
<dbReference type="PANTHER" id="PTHR47714:SF1">
    <property type="entry name" value="RNA-BINDING CRS1 _ YHBY (CRM) DOMAIN PROTEIN"/>
    <property type="match status" value="1"/>
</dbReference>
<dbReference type="FunFam" id="3.30.110.60:FF:000004">
    <property type="entry name" value="RNA-binding CRS1 / YhbY (CRM) domain protein"/>
    <property type="match status" value="1"/>
</dbReference>
<keyword evidence="1 2" id="KW-0694">RNA-binding</keyword>
<evidence type="ECO:0000313" key="6">
    <source>
        <dbReference type="Proteomes" id="UP000479710"/>
    </source>
</evidence>
<protein>
    <recommendedName>
        <fullName evidence="4">CRM domain-containing protein</fullName>
    </recommendedName>
</protein>
<evidence type="ECO:0000256" key="3">
    <source>
        <dbReference type="SAM" id="MobiDB-lite"/>
    </source>
</evidence>
<dbReference type="Gene3D" id="3.30.110.60">
    <property type="entry name" value="YhbY-like"/>
    <property type="match status" value="1"/>
</dbReference>
<organism evidence="5 6">
    <name type="scientific">Oryza meyeriana var. granulata</name>
    <dbReference type="NCBI Taxonomy" id="110450"/>
    <lineage>
        <taxon>Eukaryota</taxon>
        <taxon>Viridiplantae</taxon>
        <taxon>Streptophyta</taxon>
        <taxon>Embryophyta</taxon>
        <taxon>Tracheophyta</taxon>
        <taxon>Spermatophyta</taxon>
        <taxon>Magnoliopsida</taxon>
        <taxon>Liliopsida</taxon>
        <taxon>Poales</taxon>
        <taxon>Poaceae</taxon>
        <taxon>BOP clade</taxon>
        <taxon>Oryzoideae</taxon>
        <taxon>Oryzeae</taxon>
        <taxon>Oryzinae</taxon>
        <taxon>Oryza</taxon>
        <taxon>Oryza meyeriana</taxon>
    </lineage>
</organism>
<dbReference type="AlphaFoldDB" id="A0A6G1EVX2"/>
<dbReference type="SUPFAM" id="SSF75471">
    <property type="entry name" value="YhbY-like"/>
    <property type="match status" value="1"/>
</dbReference>
<feature type="compositionally biased region" description="Acidic residues" evidence="3">
    <location>
        <begin position="122"/>
        <end position="142"/>
    </location>
</feature>
<feature type="region of interest" description="Disordered" evidence="3">
    <location>
        <begin position="109"/>
        <end position="146"/>
    </location>
</feature>
<keyword evidence="6" id="KW-1185">Reference proteome</keyword>
<dbReference type="InterPro" id="IPR001890">
    <property type="entry name" value="RNA-binding_CRM"/>
</dbReference>
<dbReference type="Pfam" id="PF01985">
    <property type="entry name" value="CRS1_YhbY"/>
    <property type="match status" value="1"/>
</dbReference>
<name>A0A6G1EVX2_9ORYZ</name>
<gene>
    <name evidence="5" type="ORF">E2562_010662</name>
</gene>
<dbReference type="InterPro" id="IPR035920">
    <property type="entry name" value="YhbY-like_sf"/>
</dbReference>
<dbReference type="PROSITE" id="PS51295">
    <property type="entry name" value="CRM"/>
    <property type="match status" value="1"/>
</dbReference>
<dbReference type="OrthoDB" id="2020593at2759"/>
<dbReference type="PANTHER" id="PTHR47714">
    <property type="entry name" value="CRS1/YHBY DOMAIN CONTAINING PROTEIN, EXPRESSED"/>
    <property type="match status" value="1"/>
</dbReference>
<evidence type="ECO:0000259" key="4">
    <source>
        <dbReference type="PROSITE" id="PS51295"/>
    </source>
</evidence>
<dbReference type="GO" id="GO:0003723">
    <property type="term" value="F:RNA binding"/>
    <property type="evidence" value="ECO:0007669"/>
    <property type="project" value="UniProtKB-UniRule"/>
</dbReference>
<evidence type="ECO:0000313" key="5">
    <source>
        <dbReference type="EMBL" id="KAF0928786.1"/>
    </source>
</evidence>
<proteinExistence type="predicted"/>
<reference evidence="5 6" key="1">
    <citation type="submission" date="2019-11" db="EMBL/GenBank/DDBJ databases">
        <title>Whole genome sequence of Oryza granulata.</title>
        <authorList>
            <person name="Li W."/>
        </authorList>
    </citation>
    <scope>NUCLEOTIDE SEQUENCE [LARGE SCALE GENOMIC DNA]</scope>
    <source>
        <strain evidence="6">cv. Menghai</strain>
        <tissue evidence="5">Leaf</tissue>
    </source>
</reference>
<comment type="caution">
    <text evidence="5">The sequence shown here is derived from an EMBL/GenBank/DDBJ whole genome shotgun (WGS) entry which is preliminary data.</text>
</comment>
<feature type="region of interest" description="Disordered" evidence="3">
    <location>
        <begin position="248"/>
        <end position="309"/>
    </location>
</feature>
<feature type="compositionally biased region" description="Basic and acidic residues" evidence="3">
    <location>
        <begin position="266"/>
        <end position="275"/>
    </location>
</feature>
<dbReference type="EMBL" id="SPHZ02000002">
    <property type="protein sequence ID" value="KAF0928786.1"/>
    <property type="molecule type" value="Genomic_DNA"/>
</dbReference>
<accession>A0A6G1EVX2</accession>
<dbReference type="Proteomes" id="UP000479710">
    <property type="component" value="Unassembled WGS sequence"/>
</dbReference>
<evidence type="ECO:0000256" key="1">
    <source>
        <dbReference type="ARBA" id="ARBA00022884"/>
    </source>
</evidence>
<feature type="domain" description="CRM" evidence="4">
    <location>
        <begin position="157"/>
        <end position="256"/>
    </location>
</feature>
<dbReference type="SMART" id="SM01103">
    <property type="entry name" value="CRS1_YhbY"/>
    <property type="match status" value="1"/>
</dbReference>
<sequence length="309" mass="33831">MVTLLGGTKVLIISDAARWGRRLLHECLSFWSCVLPLRLSPPYPLSSRVSRLLRISSNTMTAAAAAVTLLRFSSHLRSLPSPPIPPPRLRVYTSSHRLQSSLLAPNHRPAVSSLAEAVTAPDGEEVEAEGEQQEGTAEAEPEAEARPTFVLSRLPRPKLSVKERKELASYAHGLGKRLKSQQVGKGGITPSVVAAFNDNLESNELLKLKIHGNCPGELADVILQLEESTGSIAVDQIGRSVILYRPSTSKMKKREERTRNSTRFVRSKESSEEQPRGSTSKRFMKSGGTFRSQQKRKPLASKGSSYGQG</sequence>